<evidence type="ECO:0000313" key="2">
    <source>
        <dbReference type="Proteomes" id="UP000017429"/>
    </source>
</evidence>
<dbReference type="EMBL" id="CP097562">
    <property type="protein sequence ID" value="USF24746.1"/>
    <property type="molecule type" value="Genomic_DNA"/>
</dbReference>
<accession>V2RJG9</accession>
<dbReference type="AlphaFoldDB" id="V2RJG9"/>
<reference evidence="1" key="2">
    <citation type="submission" date="2022-05" db="EMBL/GenBank/DDBJ databases">
        <authorList>
            <person name="Proctor A.L."/>
            <person name="Phillips G.J."/>
            <person name="Wannemuehler M.J."/>
        </authorList>
    </citation>
    <scope>NUCLEOTIDE SEQUENCE</scope>
    <source>
        <strain evidence="1">ASF457</strain>
    </source>
</reference>
<dbReference type="InterPro" id="IPR025557">
    <property type="entry name" value="DUF4282"/>
</dbReference>
<evidence type="ECO:0000313" key="1">
    <source>
        <dbReference type="EMBL" id="USF24746.1"/>
    </source>
</evidence>
<sequence length="133" mass="15459">MASDSMKNIFTLNKFILPKVINILYILAVIFSILFGISIIYDAACIFLPLYYHPCIIFTTYNDLIIDNIFFFVENDGLAVAAALSVGLFFIFIMPFIIRIYAEMLFVWYKIYKKMQLISELKEKKLKRENAGV</sequence>
<name>V2RJG9_9BACT</name>
<dbReference type="Proteomes" id="UP000017429">
    <property type="component" value="Chromosome"/>
</dbReference>
<keyword evidence="2" id="KW-1185">Reference proteome</keyword>
<proteinExistence type="predicted"/>
<dbReference type="RefSeq" id="WP_023276116.1">
    <property type="nucleotide sequence ID" value="NZ_CP097562.1"/>
</dbReference>
<dbReference type="KEGG" id="msch:N508_001836"/>
<protein>
    <submittedName>
        <fullName evidence="1">Uncharacterized protein</fullName>
    </submittedName>
</protein>
<gene>
    <name evidence="1" type="ORF">N508_001836</name>
</gene>
<organism evidence="1 2">
    <name type="scientific">Mucispirillum schaedleri ASF457</name>
    <dbReference type="NCBI Taxonomy" id="1379858"/>
    <lineage>
        <taxon>Bacteria</taxon>
        <taxon>Pseudomonadati</taxon>
        <taxon>Deferribacterota</taxon>
        <taxon>Deferribacteres</taxon>
        <taxon>Deferribacterales</taxon>
        <taxon>Mucispirillaceae</taxon>
        <taxon>Mucispirillum</taxon>
    </lineage>
</organism>
<reference evidence="1" key="3">
    <citation type="submission" date="2022-06" db="EMBL/GenBank/DDBJ databases">
        <title>Resources to Facilitate Use of the Altered Schaedler Flora (ASF) Mouse Model to Study Microbiome Function.</title>
        <authorList>
            <person name="Proctor A."/>
            <person name="Parvinroo S."/>
            <person name="Richie T."/>
            <person name="Jia X."/>
            <person name="Lee S.T.M."/>
            <person name="Karp P.D."/>
            <person name="Paley S."/>
            <person name="Kostic A.D."/>
            <person name="Pierre J.F."/>
            <person name="Wannemuehler M.J."/>
            <person name="Phillips G.J."/>
        </authorList>
    </citation>
    <scope>NUCLEOTIDE SEQUENCE</scope>
    <source>
        <strain evidence="1">ASF457</strain>
    </source>
</reference>
<dbReference type="Pfam" id="PF14110">
    <property type="entry name" value="DUF4282"/>
    <property type="match status" value="1"/>
</dbReference>
<reference evidence="1" key="1">
    <citation type="journal article" date="2014" name="Genome Announc.">
        <title>Draft genome sequences of the altered schaedler flora, a defined bacterial community from gnotobiotic mice.</title>
        <authorList>
            <person name="Wannemuehler M.J."/>
            <person name="Overstreet A.M."/>
            <person name="Ward D.V."/>
            <person name="Phillips G.J."/>
        </authorList>
    </citation>
    <scope>NUCLEOTIDE SEQUENCE</scope>
    <source>
        <strain evidence="1">ASF457</strain>
    </source>
</reference>